<comment type="similarity">
    <text evidence="1">Belongs to the zinc-containing alcohol dehydrogenase family.</text>
</comment>
<evidence type="ECO:0000313" key="3">
    <source>
        <dbReference type="EMBL" id="KAK4539787.1"/>
    </source>
</evidence>
<dbReference type="Gene3D" id="3.90.180.10">
    <property type="entry name" value="Medium-chain alcohol dehydrogenases, catalytic domain"/>
    <property type="match status" value="1"/>
</dbReference>
<evidence type="ECO:0008006" key="5">
    <source>
        <dbReference type="Google" id="ProtNLM"/>
    </source>
</evidence>
<evidence type="ECO:0000256" key="1">
    <source>
        <dbReference type="ARBA" id="ARBA00008072"/>
    </source>
</evidence>
<dbReference type="PANTHER" id="PTHR45348:SF2">
    <property type="entry name" value="ZINC-TYPE ALCOHOL DEHYDROGENASE-LIKE PROTEIN C2E1P3.01"/>
    <property type="match status" value="1"/>
</dbReference>
<accession>A0AAV9J519</accession>
<dbReference type="PANTHER" id="PTHR45348">
    <property type="entry name" value="HYPOTHETICAL OXIDOREDUCTASE (EUROFUNG)"/>
    <property type="match status" value="1"/>
</dbReference>
<dbReference type="AlphaFoldDB" id="A0AAV9J519"/>
<protein>
    <recommendedName>
        <fullName evidence="5">Enoyl reductase (ER) domain-containing protein</fullName>
    </recommendedName>
</protein>
<dbReference type="InterPro" id="IPR036291">
    <property type="entry name" value="NAD(P)-bd_dom_sf"/>
</dbReference>
<dbReference type="GO" id="GO:0016651">
    <property type="term" value="F:oxidoreductase activity, acting on NAD(P)H"/>
    <property type="evidence" value="ECO:0007669"/>
    <property type="project" value="InterPro"/>
</dbReference>
<dbReference type="Gene3D" id="3.40.50.720">
    <property type="entry name" value="NAD(P)-binding Rossmann-like Domain"/>
    <property type="match status" value="1"/>
</dbReference>
<comment type="caution">
    <text evidence="3">The sequence shown here is derived from an EMBL/GenBank/DDBJ whole genome shotgun (WGS) entry which is preliminary data.</text>
</comment>
<sequence length="340" mass="35335">MAASISANQAVWQQAAFDKAFVVGPGPDQTKPADDEMVIKVAYVAINPSEWKVRQDISVTLATAISTTISQPIDGLSCVLADPFASIRSSKTTAPASCAAAPTTALFQLYTAFRERLTATLPDAVPFSKGVVLPLALSTATVGLFETLKFRLPTTPATPSSGETVLIWGGSSSVGSVAIQLARAAGYDVVATARVGWVFDYADAEVVQKLTDFISDKNKNFAGALDCISEAGAPQACAAITKMFGGGVLPTVLWPPKDLPEGVEGVLIYASDPGTEDKYLAASVWETFVPAALESGVLLPKPDPEILTGGLANVQDAVDLSKKGVSAKKTVVEIDASVGL</sequence>
<evidence type="ECO:0000256" key="2">
    <source>
        <dbReference type="ARBA" id="ARBA00023002"/>
    </source>
</evidence>
<organism evidence="3 4">
    <name type="scientific">Oleoguttula mirabilis</name>
    <dbReference type="NCBI Taxonomy" id="1507867"/>
    <lineage>
        <taxon>Eukaryota</taxon>
        <taxon>Fungi</taxon>
        <taxon>Dikarya</taxon>
        <taxon>Ascomycota</taxon>
        <taxon>Pezizomycotina</taxon>
        <taxon>Dothideomycetes</taxon>
        <taxon>Dothideomycetidae</taxon>
        <taxon>Mycosphaerellales</taxon>
        <taxon>Teratosphaeriaceae</taxon>
        <taxon>Oleoguttula</taxon>
    </lineage>
</organism>
<dbReference type="Proteomes" id="UP001324427">
    <property type="component" value="Unassembled WGS sequence"/>
</dbReference>
<gene>
    <name evidence="3" type="ORF">LTR36_010376</name>
</gene>
<keyword evidence="2" id="KW-0560">Oxidoreductase</keyword>
<dbReference type="SUPFAM" id="SSF50129">
    <property type="entry name" value="GroES-like"/>
    <property type="match status" value="1"/>
</dbReference>
<reference evidence="3 4" key="1">
    <citation type="submission" date="2021-11" db="EMBL/GenBank/DDBJ databases">
        <title>Black yeast isolated from Biological Soil Crust.</title>
        <authorList>
            <person name="Kurbessoian T."/>
        </authorList>
    </citation>
    <scope>NUCLEOTIDE SEQUENCE [LARGE SCALE GENOMIC DNA]</scope>
    <source>
        <strain evidence="3 4">CCFEE 5522</strain>
    </source>
</reference>
<keyword evidence="4" id="KW-1185">Reference proteome</keyword>
<dbReference type="CDD" id="cd08249">
    <property type="entry name" value="enoyl_reductase_like"/>
    <property type="match status" value="1"/>
</dbReference>
<proteinExistence type="inferred from homology"/>
<dbReference type="EMBL" id="JAVFHQ010000083">
    <property type="protein sequence ID" value="KAK4539787.1"/>
    <property type="molecule type" value="Genomic_DNA"/>
</dbReference>
<dbReference type="InterPro" id="IPR047122">
    <property type="entry name" value="Trans-enoyl_RdTase-like"/>
</dbReference>
<evidence type="ECO:0000313" key="4">
    <source>
        <dbReference type="Proteomes" id="UP001324427"/>
    </source>
</evidence>
<dbReference type="InterPro" id="IPR011032">
    <property type="entry name" value="GroES-like_sf"/>
</dbReference>
<dbReference type="SUPFAM" id="SSF51735">
    <property type="entry name" value="NAD(P)-binding Rossmann-fold domains"/>
    <property type="match status" value="1"/>
</dbReference>
<name>A0AAV9J519_9PEZI</name>